<evidence type="ECO:0000256" key="2">
    <source>
        <dbReference type="ARBA" id="ARBA00010799"/>
    </source>
</evidence>
<dbReference type="EMBL" id="LR899013">
    <property type="protein sequence ID" value="CAD7089972.1"/>
    <property type="molecule type" value="Genomic_DNA"/>
</dbReference>
<evidence type="ECO:0000256" key="11">
    <source>
        <dbReference type="SAM" id="SignalP"/>
    </source>
</evidence>
<dbReference type="AlphaFoldDB" id="A0A7R8YZG6"/>
<dbReference type="PANTHER" id="PTHR42650:SF1">
    <property type="entry name" value="GUIDED ENTRY OF TAIL-ANCHORED PROTEINS FACTOR 1"/>
    <property type="match status" value="1"/>
</dbReference>
<dbReference type="PANTHER" id="PTHR42650">
    <property type="entry name" value="TAIL-ANCHORED PROTEIN INSERTION RECEPTOR WRB"/>
    <property type="match status" value="1"/>
</dbReference>
<evidence type="ECO:0000313" key="13">
    <source>
        <dbReference type="Proteomes" id="UP000594454"/>
    </source>
</evidence>
<comment type="similarity">
    <text evidence="2">Belongs to the WRB/GET1 family.</text>
</comment>
<dbReference type="InterPro" id="IPR029012">
    <property type="entry name" value="Helix_hairpin_bin_sf"/>
</dbReference>
<evidence type="ECO:0000256" key="1">
    <source>
        <dbReference type="ARBA" id="ARBA00004477"/>
    </source>
</evidence>
<proteinExistence type="inferred from homology"/>
<dbReference type="Gene3D" id="1.10.287.660">
    <property type="entry name" value="Helix hairpin bin"/>
    <property type="match status" value="1"/>
</dbReference>
<keyword evidence="6 10" id="KW-1133">Transmembrane helix</keyword>
<gene>
    <name evidence="12" type="ORF">HERILL_LOCUS12487</name>
</gene>
<dbReference type="GO" id="GO:0043529">
    <property type="term" value="C:GET complex"/>
    <property type="evidence" value="ECO:0007669"/>
    <property type="project" value="TreeGrafter"/>
</dbReference>
<dbReference type="Pfam" id="PF04420">
    <property type="entry name" value="CHD5"/>
    <property type="match status" value="1"/>
</dbReference>
<protein>
    <recommendedName>
        <fullName evidence="3">Guided entry of tail-anchored proteins factor 1</fullName>
    </recommendedName>
    <alternativeName>
        <fullName evidence="8">Tail-anchored protein insertion receptor WRB</fullName>
    </alternativeName>
    <alternativeName>
        <fullName evidence="9">Tryptophan-rich basic protein</fullName>
    </alternativeName>
</protein>
<keyword evidence="5" id="KW-0256">Endoplasmic reticulum</keyword>
<feature type="signal peptide" evidence="11">
    <location>
        <begin position="1"/>
        <end position="21"/>
    </location>
</feature>
<feature type="transmembrane region" description="Helical" evidence="10">
    <location>
        <begin position="95"/>
        <end position="114"/>
    </location>
</feature>
<keyword evidence="13" id="KW-1185">Reference proteome</keyword>
<dbReference type="OMA" id="ARKIKTM"/>
<reference evidence="12 13" key="1">
    <citation type="submission" date="2020-11" db="EMBL/GenBank/DDBJ databases">
        <authorList>
            <person name="Wallbank WR R."/>
            <person name="Pardo Diaz C."/>
            <person name="Kozak K."/>
            <person name="Martin S."/>
            <person name="Jiggins C."/>
            <person name="Moest M."/>
            <person name="Warren A I."/>
            <person name="Generalovic N T."/>
            <person name="Byers J.R.P. K."/>
            <person name="Montejo-Kovacevich G."/>
            <person name="Yen C E."/>
        </authorList>
    </citation>
    <scope>NUCLEOTIDE SEQUENCE [LARGE SCALE GENOMIC DNA]</scope>
</reference>
<sequence length="165" mass="19112">MFLLVLITVLCSIVAFSNVIAKPIQAFLKRPSTEELQILKEIDTIKKQLSKISVRDQYTEYVKTERKIITLEKNLSTLRNKKFANNLFVDYGVKYGLKAIVSFVLLIISIFYRYEPVIVFEKRFNFAPFGFLMNFPTGIEGAVSVPFWIFVSSFTLRSITDYLKI</sequence>
<evidence type="ECO:0000256" key="10">
    <source>
        <dbReference type="SAM" id="Phobius"/>
    </source>
</evidence>
<dbReference type="GO" id="GO:0043495">
    <property type="term" value="F:protein-membrane adaptor activity"/>
    <property type="evidence" value="ECO:0007669"/>
    <property type="project" value="TreeGrafter"/>
</dbReference>
<comment type="subcellular location">
    <subcellularLocation>
        <location evidence="1">Endoplasmic reticulum membrane</location>
        <topology evidence="1">Multi-pass membrane protein</topology>
    </subcellularLocation>
</comment>
<keyword evidence="4 10" id="KW-0812">Transmembrane</keyword>
<dbReference type="GO" id="GO:0005789">
    <property type="term" value="C:endoplasmic reticulum membrane"/>
    <property type="evidence" value="ECO:0007669"/>
    <property type="project" value="UniProtKB-SubCell"/>
</dbReference>
<dbReference type="GO" id="GO:0071816">
    <property type="term" value="P:tail-anchored membrane protein insertion into ER membrane"/>
    <property type="evidence" value="ECO:0007669"/>
    <property type="project" value="InterPro"/>
</dbReference>
<evidence type="ECO:0000256" key="6">
    <source>
        <dbReference type="ARBA" id="ARBA00022989"/>
    </source>
</evidence>
<evidence type="ECO:0000256" key="7">
    <source>
        <dbReference type="ARBA" id="ARBA00023136"/>
    </source>
</evidence>
<name>A0A7R8YZG6_HERIL</name>
<feature type="transmembrane region" description="Helical" evidence="10">
    <location>
        <begin position="126"/>
        <end position="151"/>
    </location>
</feature>
<dbReference type="OrthoDB" id="69461at2759"/>
<organism evidence="12 13">
    <name type="scientific">Hermetia illucens</name>
    <name type="common">Black soldier fly</name>
    <dbReference type="NCBI Taxonomy" id="343691"/>
    <lineage>
        <taxon>Eukaryota</taxon>
        <taxon>Metazoa</taxon>
        <taxon>Ecdysozoa</taxon>
        <taxon>Arthropoda</taxon>
        <taxon>Hexapoda</taxon>
        <taxon>Insecta</taxon>
        <taxon>Pterygota</taxon>
        <taxon>Neoptera</taxon>
        <taxon>Endopterygota</taxon>
        <taxon>Diptera</taxon>
        <taxon>Brachycera</taxon>
        <taxon>Stratiomyomorpha</taxon>
        <taxon>Stratiomyidae</taxon>
        <taxon>Hermetiinae</taxon>
        <taxon>Hermetia</taxon>
    </lineage>
</organism>
<keyword evidence="11" id="KW-0732">Signal</keyword>
<evidence type="ECO:0000256" key="3">
    <source>
        <dbReference type="ARBA" id="ARBA00017951"/>
    </source>
</evidence>
<keyword evidence="7 10" id="KW-0472">Membrane</keyword>
<evidence type="ECO:0000256" key="4">
    <source>
        <dbReference type="ARBA" id="ARBA00022692"/>
    </source>
</evidence>
<evidence type="ECO:0000256" key="9">
    <source>
        <dbReference type="ARBA" id="ARBA00033006"/>
    </source>
</evidence>
<evidence type="ECO:0000256" key="5">
    <source>
        <dbReference type="ARBA" id="ARBA00022824"/>
    </source>
</evidence>
<feature type="chain" id="PRO_5030766478" description="Guided entry of tail-anchored proteins factor 1" evidence="11">
    <location>
        <begin position="22"/>
        <end position="165"/>
    </location>
</feature>
<evidence type="ECO:0000313" key="12">
    <source>
        <dbReference type="EMBL" id="CAD7089972.1"/>
    </source>
</evidence>
<evidence type="ECO:0000256" key="8">
    <source>
        <dbReference type="ARBA" id="ARBA00032437"/>
    </source>
</evidence>
<dbReference type="FunCoup" id="A0A7R8YZG6">
    <property type="interactions" value="506"/>
</dbReference>
<dbReference type="InParanoid" id="A0A7R8YZG6"/>
<dbReference type="InterPro" id="IPR028945">
    <property type="entry name" value="Get1"/>
</dbReference>
<accession>A0A7R8YZG6</accession>
<dbReference type="Proteomes" id="UP000594454">
    <property type="component" value="Chromosome 5"/>
</dbReference>